<keyword evidence="5" id="KW-1185">Reference proteome</keyword>
<keyword evidence="1 4" id="KW-0689">Ribosomal protein</keyword>
<evidence type="ECO:0000313" key="4">
    <source>
        <dbReference type="EMBL" id="SPC34121.1"/>
    </source>
</evidence>
<dbReference type="Proteomes" id="UP000236248">
    <property type="component" value="Chromosome NCAV"/>
</dbReference>
<dbReference type="AlphaFoldDB" id="A0A2K5AR40"/>
<evidence type="ECO:0000256" key="1">
    <source>
        <dbReference type="ARBA" id="ARBA00022980"/>
    </source>
</evidence>
<name>A0A2K5AR40_9ARCH</name>
<accession>A0A2K5AR40</accession>
<dbReference type="KEGG" id="ncv:NCAV_0944"/>
<feature type="region of interest" description="Disordered" evidence="3">
    <location>
        <begin position="1"/>
        <end position="34"/>
    </location>
</feature>
<evidence type="ECO:0000256" key="3">
    <source>
        <dbReference type="SAM" id="MobiDB-lite"/>
    </source>
</evidence>
<dbReference type="EMBL" id="LT981265">
    <property type="protein sequence ID" value="SPC34121.1"/>
    <property type="molecule type" value="Genomic_DNA"/>
</dbReference>
<reference evidence="5" key="1">
    <citation type="submission" date="2018-01" db="EMBL/GenBank/DDBJ databases">
        <authorList>
            <person name="Kerou L M."/>
        </authorList>
    </citation>
    <scope>NUCLEOTIDE SEQUENCE [LARGE SCALE GENOMIC DNA]</scope>
    <source>
        <strain evidence="5">SCU2</strain>
    </source>
</reference>
<gene>
    <name evidence="4" type="primary">rps30e</name>
    <name evidence="4" type="ORF">NCAV_0944</name>
</gene>
<dbReference type="GO" id="GO:0006412">
    <property type="term" value="P:translation"/>
    <property type="evidence" value="ECO:0007669"/>
    <property type="project" value="InterPro"/>
</dbReference>
<dbReference type="GO" id="GO:0005840">
    <property type="term" value="C:ribosome"/>
    <property type="evidence" value="ECO:0007669"/>
    <property type="project" value="UniProtKB-KW"/>
</dbReference>
<organism evidence="4 5">
    <name type="scientific">Candidatus Nitrosocaldus cavascurensis</name>
    <dbReference type="NCBI Taxonomy" id="2058097"/>
    <lineage>
        <taxon>Archaea</taxon>
        <taxon>Nitrososphaerota</taxon>
        <taxon>Nitrososphaeria</taxon>
        <taxon>Candidatus Nitrosocaldales</taxon>
        <taxon>Candidatus Nitrosocaldaceae</taxon>
        <taxon>Candidatus Nitrosocaldus</taxon>
    </lineage>
</organism>
<evidence type="ECO:0000313" key="5">
    <source>
        <dbReference type="Proteomes" id="UP000236248"/>
    </source>
</evidence>
<dbReference type="Pfam" id="PF04758">
    <property type="entry name" value="Ribosomal_S30"/>
    <property type="match status" value="1"/>
</dbReference>
<evidence type="ECO:0000256" key="2">
    <source>
        <dbReference type="ARBA" id="ARBA00023274"/>
    </source>
</evidence>
<sequence length="62" mass="7009">MPTHGSITKAGKVKSQTPKLQARPKVSPPPKVRNRSNYIKRFKYNRKPGQNWELMGSASSSR</sequence>
<proteinExistence type="predicted"/>
<dbReference type="GO" id="GO:1990904">
    <property type="term" value="C:ribonucleoprotein complex"/>
    <property type="evidence" value="ECO:0007669"/>
    <property type="project" value="UniProtKB-KW"/>
</dbReference>
<protein>
    <submittedName>
        <fullName evidence="4">30S ribosomal protein S30e</fullName>
    </submittedName>
</protein>
<dbReference type="RefSeq" id="WP_103287153.1">
    <property type="nucleotide sequence ID" value="NZ_LT981265.1"/>
</dbReference>
<dbReference type="InterPro" id="IPR006846">
    <property type="entry name" value="Ribosomal_eS30"/>
</dbReference>
<dbReference type="GO" id="GO:0003735">
    <property type="term" value="F:structural constituent of ribosome"/>
    <property type="evidence" value="ECO:0007669"/>
    <property type="project" value="InterPro"/>
</dbReference>
<dbReference type="GeneID" id="41594989"/>
<keyword evidence="2" id="KW-0687">Ribonucleoprotein</keyword>